<evidence type="ECO:0000313" key="4">
    <source>
        <dbReference type="Proteomes" id="UP000663860"/>
    </source>
</evidence>
<dbReference type="AlphaFoldDB" id="A0A815HTD3"/>
<comment type="caution">
    <text evidence="2">The sequence shown here is derived from an EMBL/GenBank/DDBJ whole genome shotgun (WGS) entry which is preliminary data.</text>
</comment>
<sequence length="527" mass="61921">MDRYDVKFLDLPDEILLIILKKLNNTDVLYFLLNINNHRLNSLAQENIFGNVLNFLSIDNLSSNDCLKLDRFCTDILPKIHDNVKYFILKPILMERILLATDYSNLTKLKLFNFKKEIVSCYFTNESSLQYIFQQQITDLILVNDDKYNMAVSLENYTRNVYVHILNFCENLTHLTVTGKSYPALSLCHLPSNTFSSSILTYLNITVRTLDDCLYLLDGRLKQLTTLIVEISLTDSTTIIHNMENVPNLKCFSFKCYDFIDLYDYKILPLLRRMSCLEKLTLYLRINDRNRLIDDTHIENEIVTYMPRLYSFTFYIFTSAKIADLEHNASDKDMQQTYTNIKQQPIVKTVHRANREEIVCSIFSLPFQFNFLKDIGYTFPDTKCSYVTYLLIQDIVPFNREYFIRTARNFPLLKNLRLFNIIKSQSSFDHNTFSAGNNQLYTIAEYPHLISLDVLCAHGDYLEEFLNEKKAYVPCLTQLKLVHNAIQKVTKNFTREDTRRNCANIQRLITFTQLAHTKDFYAYFPLL</sequence>
<dbReference type="InterPro" id="IPR001810">
    <property type="entry name" value="F-box_dom"/>
</dbReference>
<organism evidence="2 4">
    <name type="scientific">Adineta steineri</name>
    <dbReference type="NCBI Taxonomy" id="433720"/>
    <lineage>
        <taxon>Eukaryota</taxon>
        <taxon>Metazoa</taxon>
        <taxon>Spiralia</taxon>
        <taxon>Gnathifera</taxon>
        <taxon>Rotifera</taxon>
        <taxon>Eurotatoria</taxon>
        <taxon>Bdelloidea</taxon>
        <taxon>Adinetida</taxon>
        <taxon>Adinetidae</taxon>
        <taxon>Adineta</taxon>
    </lineage>
</organism>
<protein>
    <recommendedName>
        <fullName evidence="1">F-box domain-containing protein</fullName>
    </recommendedName>
</protein>
<dbReference type="EMBL" id="CAJOBB010000052">
    <property type="protein sequence ID" value="CAF3533981.1"/>
    <property type="molecule type" value="Genomic_DNA"/>
</dbReference>
<dbReference type="Proteomes" id="UP000663860">
    <property type="component" value="Unassembled WGS sequence"/>
</dbReference>
<evidence type="ECO:0000313" key="2">
    <source>
        <dbReference type="EMBL" id="CAF1356835.1"/>
    </source>
</evidence>
<dbReference type="EMBL" id="CAJNOE010000909">
    <property type="protein sequence ID" value="CAF1356835.1"/>
    <property type="molecule type" value="Genomic_DNA"/>
</dbReference>
<feature type="domain" description="F-box" evidence="1">
    <location>
        <begin position="5"/>
        <end position="52"/>
    </location>
</feature>
<dbReference type="PROSITE" id="PS50181">
    <property type="entry name" value="FBOX"/>
    <property type="match status" value="1"/>
</dbReference>
<name>A0A815HTD3_9BILA</name>
<evidence type="ECO:0000313" key="3">
    <source>
        <dbReference type="EMBL" id="CAF3533981.1"/>
    </source>
</evidence>
<gene>
    <name evidence="2" type="ORF">IZO911_LOCUS37087</name>
    <name evidence="3" type="ORF">KXQ929_LOCUS1824</name>
</gene>
<accession>A0A815HTD3</accession>
<reference evidence="2" key="1">
    <citation type="submission" date="2021-02" db="EMBL/GenBank/DDBJ databases">
        <authorList>
            <person name="Nowell W R."/>
        </authorList>
    </citation>
    <scope>NUCLEOTIDE SEQUENCE</scope>
</reference>
<evidence type="ECO:0000259" key="1">
    <source>
        <dbReference type="PROSITE" id="PS50181"/>
    </source>
</evidence>
<proteinExistence type="predicted"/>
<dbReference type="Proteomes" id="UP000663868">
    <property type="component" value="Unassembled WGS sequence"/>
</dbReference>